<sequence>MKNGEIFSCESLRIVQETIIDYENGHKIDCFTEHRFNGDGTHEFTGSFVPTANFQAAYAYCPMFTVDFSHFKKIRTPEYYDIKSYPEGSNIQIEYPINNYEIQSADDFYTAGIVWSTSLKTWIHHE</sequence>
<proteinExistence type="predicted"/>
<dbReference type="EMBL" id="JAGETQ010000028">
    <property type="protein sequence ID" value="MBO1916071.1"/>
    <property type="molecule type" value="Genomic_DNA"/>
</dbReference>
<dbReference type="Proteomes" id="UP000664477">
    <property type="component" value="Unassembled WGS sequence"/>
</dbReference>
<dbReference type="AlphaFoldDB" id="A0A939NG25"/>
<name>A0A939NG25_PRORE</name>
<comment type="caution">
    <text evidence="1">The sequence shown here is derived from an EMBL/GenBank/DDBJ whole genome shotgun (WGS) entry which is preliminary data.</text>
</comment>
<organism evidence="1 2">
    <name type="scientific">Providencia rettgeri</name>
    <dbReference type="NCBI Taxonomy" id="587"/>
    <lineage>
        <taxon>Bacteria</taxon>
        <taxon>Pseudomonadati</taxon>
        <taxon>Pseudomonadota</taxon>
        <taxon>Gammaproteobacteria</taxon>
        <taxon>Enterobacterales</taxon>
        <taxon>Morganellaceae</taxon>
        <taxon>Providencia</taxon>
    </lineage>
</organism>
<evidence type="ECO:0000313" key="1">
    <source>
        <dbReference type="EMBL" id="MBO1916071.1"/>
    </source>
</evidence>
<protein>
    <submittedName>
        <fullName evidence="1">Uncharacterized protein</fullName>
    </submittedName>
</protein>
<gene>
    <name evidence="1" type="ORF">J4727_07280</name>
</gene>
<evidence type="ECO:0000313" key="2">
    <source>
        <dbReference type="Proteomes" id="UP000664477"/>
    </source>
</evidence>
<accession>A0A939NG25</accession>
<reference evidence="1" key="1">
    <citation type="submission" date="2021-03" db="EMBL/GenBank/DDBJ databases">
        <title>Molecular epidemiology and mechanisms of colistin and carbapenem resistance in Enterobacteriaceae from clinical isolates, the environment and porcine samples in Pretoria, South Africa.</title>
        <authorList>
            <person name="Bogoshi D."/>
            <person name="Mbelle N.M."/>
            <person name="Naidoo V."/>
            <person name="Osei Sekyere J."/>
        </authorList>
    </citation>
    <scope>NUCLEOTIDE SEQUENCE</scope>
    <source>
        <strain evidence="1">C052</strain>
    </source>
</reference>